<dbReference type="Proteomes" id="UP000326912">
    <property type="component" value="Unassembled WGS sequence"/>
</dbReference>
<proteinExistence type="predicted"/>
<name>A0A5J4KJ39_9CHLR</name>
<evidence type="ECO:0000313" key="2">
    <source>
        <dbReference type="Proteomes" id="UP000326912"/>
    </source>
</evidence>
<keyword evidence="2" id="KW-1185">Reference proteome</keyword>
<evidence type="ECO:0000313" key="1">
    <source>
        <dbReference type="EMBL" id="GER86239.1"/>
    </source>
</evidence>
<dbReference type="SUPFAM" id="SSF111126">
    <property type="entry name" value="Ligand-binding domain in the NO signalling and Golgi transport"/>
    <property type="match status" value="1"/>
</dbReference>
<reference evidence="1 2" key="1">
    <citation type="submission" date="2019-10" db="EMBL/GenBank/DDBJ databases">
        <title>Dictyobacter vulcani sp. nov., within the class Ktedonobacteria, isolated from soil of volcanic Mt. Zao.</title>
        <authorList>
            <person name="Zheng Y."/>
            <person name="Wang C.M."/>
            <person name="Sakai Y."/>
            <person name="Abe K."/>
            <person name="Yokota A."/>
            <person name="Yabe S."/>
        </authorList>
    </citation>
    <scope>NUCLEOTIDE SEQUENCE [LARGE SCALE GENOMIC DNA]</scope>
    <source>
        <strain evidence="1 2">W12</strain>
    </source>
</reference>
<gene>
    <name evidence="1" type="ORF">KDW_04010</name>
</gene>
<sequence>MIFPPDITARETPHDPIEKARKYVILVIDTDEIRAQRIACVITLAGMRAIVVTTIYQAFERFLQEFFVPSLILIDQQEEQSTPLFIRFTQRLTQELQREIPMMSLGTTKLSNGDLLAAYETLSRTTHRVSHSNGSFLKRIWEILPEAECSFSTEENTIALEVLPKFGLLPHVTRSKRSIASHFHHQLKAARLVIGFDKWDTLLTDVGLPQFRKEENWPPLTDQYCIPPEYTTCLNRAVLFSHPDQPEKQAYKWANRVESDILQKVALIFLLQQAPKIIGQDWNMRTLLTAFTNETNTTRGEKLTEWKRLDNGSFVCVFYSNLFAYGFMGAAGPSCYIWQAAFDKMLELGKIQRHWQVREIECSCQTHTGHCVFLFTPR</sequence>
<dbReference type="InterPro" id="IPR024096">
    <property type="entry name" value="NO_sig/Golgi_transp_ligand-bd"/>
</dbReference>
<dbReference type="RefSeq" id="WP_162004872.1">
    <property type="nucleotide sequence ID" value="NZ_BKZW01000001.1"/>
</dbReference>
<dbReference type="EMBL" id="BKZW01000001">
    <property type="protein sequence ID" value="GER86239.1"/>
    <property type="molecule type" value="Genomic_DNA"/>
</dbReference>
<accession>A0A5J4KJ39</accession>
<dbReference type="AlphaFoldDB" id="A0A5J4KJ39"/>
<protein>
    <submittedName>
        <fullName evidence="1">Uncharacterized protein</fullName>
    </submittedName>
</protein>
<organism evidence="1 2">
    <name type="scientific">Dictyobacter vulcani</name>
    <dbReference type="NCBI Taxonomy" id="2607529"/>
    <lineage>
        <taxon>Bacteria</taxon>
        <taxon>Bacillati</taxon>
        <taxon>Chloroflexota</taxon>
        <taxon>Ktedonobacteria</taxon>
        <taxon>Ktedonobacterales</taxon>
        <taxon>Dictyobacteraceae</taxon>
        <taxon>Dictyobacter</taxon>
    </lineage>
</organism>
<comment type="caution">
    <text evidence="1">The sequence shown here is derived from an EMBL/GenBank/DDBJ whole genome shotgun (WGS) entry which is preliminary data.</text>
</comment>